<evidence type="ECO:0000259" key="4">
    <source>
        <dbReference type="PROSITE" id="PS50932"/>
    </source>
</evidence>
<dbReference type="Gene3D" id="1.10.260.40">
    <property type="entry name" value="lambda repressor-like DNA-binding domains"/>
    <property type="match status" value="1"/>
</dbReference>
<dbReference type="InterPro" id="IPR010982">
    <property type="entry name" value="Lambda_DNA-bd_dom_sf"/>
</dbReference>
<keyword evidence="3" id="KW-0804">Transcription</keyword>
<evidence type="ECO:0000256" key="1">
    <source>
        <dbReference type="ARBA" id="ARBA00023015"/>
    </source>
</evidence>
<dbReference type="InterPro" id="IPR000843">
    <property type="entry name" value="HTH_LacI"/>
</dbReference>
<dbReference type="GO" id="GO:0000976">
    <property type="term" value="F:transcription cis-regulatory region binding"/>
    <property type="evidence" value="ECO:0007669"/>
    <property type="project" value="TreeGrafter"/>
</dbReference>
<dbReference type="InterPro" id="IPR046335">
    <property type="entry name" value="LacI/GalR-like_sensor"/>
</dbReference>
<keyword evidence="2" id="KW-0238">DNA-binding</keyword>
<organism evidence="5 6">
    <name type="scientific">Streptomyces muensis</name>
    <dbReference type="NCBI Taxonomy" id="1077944"/>
    <lineage>
        <taxon>Bacteria</taxon>
        <taxon>Bacillati</taxon>
        <taxon>Actinomycetota</taxon>
        <taxon>Actinomycetes</taxon>
        <taxon>Kitasatosporales</taxon>
        <taxon>Streptomycetaceae</taxon>
        <taxon>Streptomyces</taxon>
    </lineage>
</organism>
<protein>
    <submittedName>
        <fullName evidence="5">LacI family transcriptional regulator</fullName>
    </submittedName>
</protein>
<dbReference type="GO" id="GO:0003700">
    <property type="term" value="F:DNA-binding transcription factor activity"/>
    <property type="evidence" value="ECO:0007669"/>
    <property type="project" value="TreeGrafter"/>
</dbReference>
<evidence type="ECO:0000313" key="5">
    <source>
        <dbReference type="EMBL" id="MCF1592345.1"/>
    </source>
</evidence>
<reference evidence="5" key="1">
    <citation type="submission" date="2022-01" db="EMBL/GenBank/DDBJ databases">
        <title>Draft Genome Sequences of Seven Type Strains of the Genus Streptomyces.</title>
        <authorList>
            <person name="Aziz S."/>
            <person name="Coretto E."/>
            <person name="Chronakova A."/>
            <person name="Sproer C."/>
            <person name="Huber K."/>
            <person name="Nouioui I."/>
            <person name="Gross H."/>
        </authorList>
    </citation>
    <scope>NUCLEOTIDE SEQUENCE</scope>
    <source>
        <strain evidence="5">DSM 103493</strain>
    </source>
</reference>
<dbReference type="CDD" id="cd01392">
    <property type="entry name" value="HTH_LacI"/>
    <property type="match status" value="1"/>
</dbReference>
<dbReference type="SMART" id="SM00354">
    <property type="entry name" value="HTH_LACI"/>
    <property type="match status" value="1"/>
</dbReference>
<accession>A0A9X1TIV3</accession>
<dbReference type="PROSITE" id="PS50932">
    <property type="entry name" value="HTH_LACI_2"/>
    <property type="match status" value="1"/>
</dbReference>
<dbReference type="EMBL" id="JAKEIP010000004">
    <property type="protein sequence ID" value="MCF1592345.1"/>
    <property type="molecule type" value="Genomic_DNA"/>
</dbReference>
<dbReference type="InterPro" id="IPR028082">
    <property type="entry name" value="Peripla_BP_I"/>
</dbReference>
<feature type="domain" description="HTH lacI-type" evidence="4">
    <location>
        <begin position="1"/>
        <end position="35"/>
    </location>
</feature>
<dbReference type="SUPFAM" id="SSF47413">
    <property type="entry name" value="lambda repressor-like DNA-binding domains"/>
    <property type="match status" value="1"/>
</dbReference>
<dbReference type="SUPFAM" id="SSF53822">
    <property type="entry name" value="Periplasmic binding protein-like I"/>
    <property type="match status" value="1"/>
</dbReference>
<proteinExistence type="predicted"/>
<dbReference type="Pfam" id="PF00356">
    <property type="entry name" value="LacI"/>
    <property type="match status" value="1"/>
</dbReference>
<sequence>MSGKRPVSAETRERVERAMRELRYQPNAGARTLRTAKTNLIALIVHLGSKVDAEESLPYIDTIIEQARTEDYDVVLSSLREGTAGITRLAGRSICDAFVLMDIQPDDDRVAVAHDLGLPAVLVGRPNDPLGFDVVDFNTRRSAELLVDELAITGHRHIAVVGEVAGERERFQFVLDFYDAARERAAFHGIELSVVPRPSDGWDGVVACGDQVLAHRHDRLGLIARAPQMTEWLVRLLHERGLVPGRDVSLVSFCTAETALSYARPITNVSPRPHAVSSLAMSLLFERLDGADHPPRLELVAPKGLVRRATTTVFTE</sequence>
<dbReference type="Gene3D" id="3.40.50.2300">
    <property type="match status" value="2"/>
</dbReference>
<dbReference type="AlphaFoldDB" id="A0A9X1TIV3"/>
<keyword evidence="1" id="KW-0805">Transcription regulation</keyword>
<dbReference type="Pfam" id="PF13377">
    <property type="entry name" value="Peripla_BP_3"/>
    <property type="match status" value="1"/>
</dbReference>
<evidence type="ECO:0000313" key="6">
    <source>
        <dbReference type="Proteomes" id="UP001139384"/>
    </source>
</evidence>
<name>A0A9X1TIV3_STRM4</name>
<dbReference type="PANTHER" id="PTHR30146:SF153">
    <property type="entry name" value="LACTOSE OPERON REPRESSOR"/>
    <property type="match status" value="1"/>
</dbReference>
<evidence type="ECO:0000256" key="3">
    <source>
        <dbReference type="ARBA" id="ARBA00023163"/>
    </source>
</evidence>
<dbReference type="Proteomes" id="UP001139384">
    <property type="component" value="Unassembled WGS sequence"/>
</dbReference>
<keyword evidence="6" id="KW-1185">Reference proteome</keyword>
<evidence type="ECO:0000256" key="2">
    <source>
        <dbReference type="ARBA" id="ARBA00023125"/>
    </source>
</evidence>
<gene>
    <name evidence="5" type="ORF">L0P92_01995</name>
</gene>
<dbReference type="PANTHER" id="PTHR30146">
    <property type="entry name" value="LACI-RELATED TRANSCRIPTIONAL REPRESSOR"/>
    <property type="match status" value="1"/>
</dbReference>
<comment type="caution">
    <text evidence="5">The sequence shown here is derived from an EMBL/GenBank/DDBJ whole genome shotgun (WGS) entry which is preliminary data.</text>
</comment>